<sequence length="330" mass="36906">MLEPLGFDQLTEVVYTAILEERETSVDGIAQSLKLAQETVAQTVDNLAKMQLIVENSLGRLAAVDPQLGLAAMLTNQHADLVRRQQDIERSRLAVATWLTRYSGDDSSPEPDAERILGRENIQSRLQRLESECESEVLSLSPVNSLPPTRIEESRPLYRQSLARGIRIRAVYLDSVRQDKPTMDHLRWLTAEGGQVRTIPSLPVRMLIVDRARALIPIANERCSDGALLLVNENVVTAMAALFLDVWRESTPIDTGHRGGEQTLTRQEIHVLRLWSQGLKDDAVARKMGLTSRTIRRISSDLMDKMGAKSRFMAGVLAVSQNWIDPHDSV</sequence>
<dbReference type="SMART" id="SM00421">
    <property type="entry name" value="HTH_LUXR"/>
    <property type="match status" value="1"/>
</dbReference>
<dbReference type="Pfam" id="PF00196">
    <property type="entry name" value="GerE"/>
    <property type="match status" value="1"/>
</dbReference>
<dbReference type="RefSeq" id="WP_380621294.1">
    <property type="nucleotide sequence ID" value="NZ_JBHSDK010000015.1"/>
</dbReference>
<dbReference type="CDD" id="cd06170">
    <property type="entry name" value="LuxR_C_like"/>
    <property type="match status" value="1"/>
</dbReference>
<dbReference type="InterPro" id="IPR036388">
    <property type="entry name" value="WH-like_DNA-bd_sf"/>
</dbReference>
<accession>A0ABV8TZU9</accession>
<dbReference type="InterPro" id="IPR051797">
    <property type="entry name" value="TrmB-like"/>
</dbReference>
<comment type="caution">
    <text evidence="2">The sequence shown here is derived from an EMBL/GenBank/DDBJ whole genome shotgun (WGS) entry which is preliminary data.</text>
</comment>
<dbReference type="PANTHER" id="PTHR34293">
    <property type="entry name" value="HTH-TYPE TRANSCRIPTIONAL REGULATOR TRMBL2"/>
    <property type="match status" value="1"/>
</dbReference>
<dbReference type="SUPFAM" id="SSF46894">
    <property type="entry name" value="C-terminal effector domain of the bipartite response regulators"/>
    <property type="match status" value="1"/>
</dbReference>
<reference evidence="3" key="1">
    <citation type="journal article" date="2019" name="Int. J. Syst. Evol. Microbiol.">
        <title>The Global Catalogue of Microorganisms (GCM) 10K type strain sequencing project: providing services to taxonomists for standard genome sequencing and annotation.</title>
        <authorList>
            <consortium name="The Broad Institute Genomics Platform"/>
            <consortium name="The Broad Institute Genome Sequencing Center for Infectious Disease"/>
            <person name="Wu L."/>
            <person name="Ma J."/>
        </authorList>
    </citation>
    <scope>NUCLEOTIDE SEQUENCE [LARGE SCALE GENOMIC DNA]</scope>
    <source>
        <strain evidence="3">IBRC-M 10908</strain>
    </source>
</reference>
<dbReference type="Proteomes" id="UP001595823">
    <property type="component" value="Unassembled WGS sequence"/>
</dbReference>
<protein>
    <submittedName>
        <fullName evidence="2">LuxR C-terminal-related transcriptional regulator</fullName>
    </submittedName>
</protein>
<evidence type="ECO:0000259" key="1">
    <source>
        <dbReference type="PROSITE" id="PS50043"/>
    </source>
</evidence>
<evidence type="ECO:0000313" key="2">
    <source>
        <dbReference type="EMBL" id="MFC4335942.1"/>
    </source>
</evidence>
<name>A0ABV8TZU9_9ACTN</name>
<dbReference type="PROSITE" id="PS50043">
    <property type="entry name" value="HTH_LUXR_2"/>
    <property type="match status" value="1"/>
</dbReference>
<dbReference type="EMBL" id="JBHSDK010000015">
    <property type="protein sequence ID" value="MFC4335942.1"/>
    <property type="molecule type" value="Genomic_DNA"/>
</dbReference>
<gene>
    <name evidence="2" type="ORF">ACFPET_12080</name>
</gene>
<keyword evidence="3" id="KW-1185">Reference proteome</keyword>
<dbReference type="InterPro" id="IPR016032">
    <property type="entry name" value="Sig_transdc_resp-reg_C-effctor"/>
</dbReference>
<dbReference type="InterPro" id="IPR000792">
    <property type="entry name" value="Tscrpt_reg_LuxR_C"/>
</dbReference>
<dbReference type="PANTHER" id="PTHR34293:SF1">
    <property type="entry name" value="HTH-TYPE TRANSCRIPTIONAL REGULATOR TRMBL2"/>
    <property type="match status" value="1"/>
</dbReference>
<evidence type="ECO:0000313" key="3">
    <source>
        <dbReference type="Proteomes" id="UP001595823"/>
    </source>
</evidence>
<dbReference type="PRINTS" id="PR00038">
    <property type="entry name" value="HTHLUXR"/>
</dbReference>
<dbReference type="Gene3D" id="1.10.10.10">
    <property type="entry name" value="Winged helix-like DNA-binding domain superfamily/Winged helix DNA-binding domain"/>
    <property type="match status" value="2"/>
</dbReference>
<organism evidence="2 3">
    <name type="scientific">Salininema proteolyticum</name>
    <dbReference type="NCBI Taxonomy" id="1607685"/>
    <lineage>
        <taxon>Bacteria</taxon>
        <taxon>Bacillati</taxon>
        <taxon>Actinomycetota</taxon>
        <taxon>Actinomycetes</taxon>
        <taxon>Glycomycetales</taxon>
        <taxon>Glycomycetaceae</taxon>
        <taxon>Salininema</taxon>
    </lineage>
</organism>
<proteinExistence type="predicted"/>
<feature type="domain" description="HTH luxR-type" evidence="1">
    <location>
        <begin position="257"/>
        <end position="322"/>
    </location>
</feature>